<organism evidence="4 5">
    <name type="scientific">Nocardia nova</name>
    <dbReference type="NCBI Taxonomy" id="37330"/>
    <lineage>
        <taxon>Bacteria</taxon>
        <taxon>Bacillati</taxon>
        <taxon>Actinomycetota</taxon>
        <taxon>Actinomycetes</taxon>
        <taxon>Mycobacteriales</taxon>
        <taxon>Nocardiaceae</taxon>
        <taxon>Nocardia</taxon>
    </lineage>
</organism>
<evidence type="ECO:0000313" key="5">
    <source>
        <dbReference type="Proteomes" id="UP000241647"/>
    </source>
</evidence>
<keyword evidence="1 2" id="KW-0472">Membrane</keyword>
<dbReference type="AlphaFoldDB" id="A0A2T2YT38"/>
<name>A0A2T2YT38_9NOCA</name>
<evidence type="ECO:0000256" key="2">
    <source>
        <dbReference type="SAM" id="Phobius"/>
    </source>
</evidence>
<accession>A0A2T2YT38</accession>
<feature type="transmembrane region" description="Helical" evidence="2">
    <location>
        <begin position="20"/>
        <end position="42"/>
    </location>
</feature>
<evidence type="ECO:0000256" key="1">
    <source>
        <dbReference type="PROSITE-ProRule" id="PRU00473"/>
    </source>
</evidence>
<dbReference type="PROSITE" id="PS51123">
    <property type="entry name" value="OMPA_2"/>
    <property type="match status" value="1"/>
</dbReference>
<dbReference type="Gene3D" id="3.30.1330.60">
    <property type="entry name" value="OmpA-like domain"/>
    <property type="match status" value="1"/>
</dbReference>
<protein>
    <submittedName>
        <fullName evidence="4">OmpA family protein</fullName>
    </submittedName>
</protein>
<dbReference type="CDD" id="cd07185">
    <property type="entry name" value="OmpA_C-like"/>
    <property type="match status" value="1"/>
</dbReference>
<sequence length="405" mass="41503">MARPTVAPSSAPDRRIGRPFRAGLAAGAAISLSLATLIGIAGCTTLHVAKAPTAITIVATATSAEPGAVLPDSLTAELANMAKQSKRVGDATVRIVSSATGDITTKDLTPVRPNGQVQHATAEAERQIAASVQGLADQLAEARAGQPGLDLLGLLDRASQMPGDIEVISSGITTAAPVDLRVVGWNTRPDSVIDSIARQGRIPNLQGRHVTFHGLGIAAGSQPGLPPFARSVVGQLWTGICQRAEAASCVVAPDAPSGLAPVATMPVPLVPVPDAITEGGCPVWASLSDHTLHFSPESSVLPANADDVLRPLVQSAARCNVRSIEIAGFIADTGGGRDDSDLSGQRARAVADRLLVLGLPAQQLGTVTGKGASEPVVPDIVGGVFDEAKAEENRRVELTFRRGGQ</sequence>
<dbReference type="SUPFAM" id="SSF103088">
    <property type="entry name" value="OmpA-like"/>
    <property type="match status" value="1"/>
</dbReference>
<reference evidence="4 5" key="1">
    <citation type="submission" date="2018-02" db="EMBL/GenBank/DDBJ databases">
        <title>8 Nocardia nova and 1 Nocardia cyriacigeorgica strain used for evolution to TMP-SMX.</title>
        <authorList>
            <person name="Mehta H."/>
            <person name="Weng J."/>
            <person name="Shamoo Y."/>
        </authorList>
    </citation>
    <scope>NUCLEOTIDE SEQUENCE [LARGE SCALE GENOMIC DNA]</scope>
    <source>
        <strain evidence="4 5">ATCC 33727</strain>
    </source>
</reference>
<evidence type="ECO:0000259" key="3">
    <source>
        <dbReference type="PROSITE" id="PS51123"/>
    </source>
</evidence>
<keyword evidence="2" id="KW-1133">Transmembrane helix</keyword>
<feature type="domain" description="OmpA-like" evidence="3">
    <location>
        <begin position="285"/>
        <end position="404"/>
    </location>
</feature>
<dbReference type="GO" id="GO:0016020">
    <property type="term" value="C:membrane"/>
    <property type="evidence" value="ECO:0007669"/>
    <property type="project" value="UniProtKB-UniRule"/>
</dbReference>
<evidence type="ECO:0000313" key="4">
    <source>
        <dbReference type="EMBL" id="PSR58692.1"/>
    </source>
</evidence>
<dbReference type="RefSeq" id="WP_063025310.1">
    <property type="nucleotide sequence ID" value="NZ_PYHS01000021.1"/>
</dbReference>
<dbReference type="InterPro" id="IPR006665">
    <property type="entry name" value="OmpA-like"/>
</dbReference>
<dbReference type="Proteomes" id="UP000241647">
    <property type="component" value="Unassembled WGS sequence"/>
</dbReference>
<gene>
    <name evidence="4" type="ORF">C8259_29575</name>
</gene>
<comment type="caution">
    <text evidence="4">The sequence shown here is derived from an EMBL/GenBank/DDBJ whole genome shotgun (WGS) entry which is preliminary data.</text>
</comment>
<keyword evidence="2" id="KW-0812">Transmembrane</keyword>
<dbReference type="Pfam" id="PF00691">
    <property type="entry name" value="OmpA"/>
    <property type="match status" value="1"/>
</dbReference>
<dbReference type="EMBL" id="PYHS01000021">
    <property type="protein sequence ID" value="PSR58692.1"/>
    <property type="molecule type" value="Genomic_DNA"/>
</dbReference>
<proteinExistence type="predicted"/>
<dbReference type="InterPro" id="IPR036737">
    <property type="entry name" value="OmpA-like_sf"/>
</dbReference>